<reference evidence="4 5" key="1">
    <citation type="submission" date="2017-03" db="EMBL/GenBank/DDBJ databases">
        <authorList>
            <person name="Afonso C.L."/>
            <person name="Miller P.J."/>
            <person name="Scott M.A."/>
            <person name="Spackman E."/>
            <person name="Goraichik I."/>
            <person name="Dimitrov K.M."/>
            <person name="Suarez D.L."/>
            <person name="Swayne D.E."/>
        </authorList>
    </citation>
    <scope>NUCLEOTIDE SEQUENCE [LARGE SCALE GENOMIC DNA]</scope>
    <source>
        <strain evidence="4 5">CECT 7691</strain>
    </source>
</reference>
<dbReference type="Gene3D" id="3.30.70.100">
    <property type="match status" value="1"/>
</dbReference>
<feature type="signal peptide" evidence="2">
    <location>
        <begin position="1"/>
        <end position="21"/>
    </location>
</feature>
<keyword evidence="1" id="KW-0479">Metal-binding</keyword>
<dbReference type="InterPro" id="IPR006121">
    <property type="entry name" value="HMA_dom"/>
</dbReference>
<name>A0A1Y5TW42_9PROT</name>
<organism evidence="4 5">
    <name type="scientific">Oceanibacterium hippocampi</name>
    <dbReference type="NCBI Taxonomy" id="745714"/>
    <lineage>
        <taxon>Bacteria</taxon>
        <taxon>Pseudomonadati</taxon>
        <taxon>Pseudomonadota</taxon>
        <taxon>Alphaproteobacteria</taxon>
        <taxon>Sneathiellales</taxon>
        <taxon>Sneathiellaceae</taxon>
        <taxon>Oceanibacterium</taxon>
    </lineage>
</organism>
<dbReference type="PROSITE" id="PS50846">
    <property type="entry name" value="HMA_2"/>
    <property type="match status" value="1"/>
</dbReference>
<keyword evidence="5" id="KW-1185">Reference proteome</keyword>
<dbReference type="Pfam" id="PF00403">
    <property type="entry name" value="HMA"/>
    <property type="match status" value="1"/>
</dbReference>
<dbReference type="GO" id="GO:0046872">
    <property type="term" value="F:metal ion binding"/>
    <property type="evidence" value="ECO:0007669"/>
    <property type="project" value="UniProtKB-KW"/>
</dbReference>
<protein>
    <submittedName>
        <fullName evidence="4">Mercuric transport protein periplasmic component</fullName>
    </submittedName>
</protein>
<feature type="chain" id="PRO_5013028983" evidence="2">
    <location>
        <begin position="22"/>
        <end position="110"/>
    </location>
</feature>
<dbReference type="EMBL" id="FWFR01000003">
    <property type="protein sequence ID" value="SLN71314.1"/>
    <property type="molecule type" value="Genomic_DNA"/>
</dbReference>
<keyword evidence="2" id="KW-0732">Signal</keyword>
<dbReference type="CDD" id="cd00371">
    <property type="entry name" value="HMA"/>
    <property type="match status" value="1"/>
</dbReference>
<dbReference type="SUPFAM" id="SSF55008">
    <property type="entry name" value="HMA, heavy metal-associated domain"/>
    <property type="match status" value="1"/>
</dbReference>
<feature type="domain" description="HMA" evidence="3">
    <location>
        <begin position="41"/>
        <end position="107"/>
    </location>
</feature>
<proteinExistence type="predicted"/>
<dbReference type="OrthoDB" id="7205933at2"/>
<dbReference type="RefSeq" id="WP_085884714.1">
    <property type="nucleotide sequence ID" value="NZ_FWFR01000003.1"/>
</dbReference>
<accession>A0A1Y5TW42</accession>
<dbReference type="FunFam" id="3.30.70.100:FF:000001">
    <property type="entry name" value="ATPase copper transporting beta"/>
    <property type="match status" value="1"/>
</dbReference>
<gene>
    <name evidence="4" type="primary">merP</name>
    <name evidence="4" type="ORF">OCH7691_03364</name>
</gene>
<dbReference type="InParanoid" id="A0A1Y5TW42"/>
<dbReference type="PANTHER" id="PTHR46594">
    <property type="entry name" value="P-TYPE CATION-TRANSPORTING ATPASE"/>
    <property type="match status" value="1"/>
</dbReference>
<dbReference type="AlphaFoldDB" id="A0A1Y5TW42"/>
<evidence type="ECO:0000259" key="3">
    <source>
        <dbReference type="PROSITE" id="PS50846"/>
    </source>
</evidence>
<evidence type="ECO:0000313" key="4">
    <source>
        <dbReference type="EMBL" id="SLN71314.1"/>
    </source>
</evidence>
<sequence length="110" mass="11409">MKRPFRLALCALVLGSASVTGVGVFSPLAAQSAAEQAARVETKTFAIEKMTCAMCPITVRKAIERVDGVRSVEVDFDAKTATVVYDPSITQAEAIAAASSNAGYPASVKG</sequence>
<evidence type="ECO:0000256" key="2">
    <source>
        <dbReference type="SAM" id="SignalP"/>
    </source>
</evidence>
<evidence type="ECO:0000313" key="5">
    <source>
        <dbReference type="Proteomes" id="UP000193200"/>
    </source>
</evidence>
<evidence type="ECO:0000256" key="1">
    <source>
        <dbReference type="ARBA" id="ARBA00022723"/>
    </source>
</evidence>
<dbReference type="InterPro" id="IPR036163">
    <property type="entry name" value="HMA_dom_sf"/>
</dbReference>
<dbReference type="Proteomes" id="UP000193200">
    <property type="component" value="Unassembled WGS sequence"/>
</dbReference>
<dbReference type="PANTHER" id="PTHR46594:SF4">
    <property type="entry name" value="P-TYPE CATION-TRANSPORTING ATPASE"/>
    <property type="match status" value="1"/>
</dbReference>